<sequence>MGEKFYAVLLFISLSLVLSKDLPNNPNCPIYTCKTSGQSFVNSTCIFYTQTAKNPTYFINACSSVKAPYCTPSVMANSTCEANLPSPPLNAWPGEKCRSSSDCNSLHAPRGCVSGICVGSQVNEVCYTNDDCNPGLRCLNQICTPQIPIGQSQCTSDYDCVNSAGCNVADTPQNSVCTPYFSISSHLPVGDCTADNVSYLCNSGLCMDNNGVYECMNLLSSKEFPNICQVDGDCYSTRDDFFPNGILYGTCYCGYNPTATSYCSIFPGDKPYLQVTAYLKKWIQSSNINSCNTMRRFDIQCMSDWWEKKEFNYYYYYLLSADLWPLIEGSEKCTQEVYLANWYQAKKNT</sequence>
<name>A0AAU9IMF6_9CILI</name>
<dbReference type="AlphaFoldDB" id="A0AAU9IMF6"/>
<organism evidence="2 3">
    <name type="scientific">Blepharisma stoltei</name>
    <dbReference type="NCBI Taxonomy" id="1481888"/>
    <lineage>
        <taxon>Eukaryota</taxon>
        <taxon>Sar</taxon>
        <taxon>Alveolata</taxon>
        <taxon>Ciliophora</taxon>
        <taxon>Postciliodesmatophora</taxon>
        <taxon>Heterotrichea</taxon>
        <taxon>Heterotrichida</taxon>
        <taxon>Blepharismidae</taxon>
        <taxon>Blepharisma</taxon>
    </lineage>
</organism>
<keyword evidence="3" id="KW-1185">Reference proteome</keyword>
<proteinExistence type="predicted"/>
<accession>A0AAU9IMF6</accession>
<gene>
    <name evidence="2" type="ORF">BSTOLATCC_MIC16862</name>
</gene>
<keyword evidence="1" id="KW-0732">Signal</keyword>
<dbReference type="Proteomes" id="UP001162131">
    <property type="component" value="Unassembled WGS sequence"/>
</dbReference>
<feature type="signal peptide" evidence="1">
    <location>
        <begin position="1"/>
        <end position="19"/>
    </location>
</feature>
<protein>
    <recommendedName>
        <fullName evidence="4">Dickkopf N-terminal cysteine-rich domain-containing protein</fullName>
    </recommendedName>
</protein>
<dbReference type="EMBL" id="CAJZBQ010000016">
    <property type="protein sequence ID" value="CAG9316760.1"/>
    <property type="molecule type" value="Genomic_DNA"/>
</dbReference>
<reference evidence="2" key="1">
    <citation type="submission" date="2021-09" db="EMBL/GenBank/DDBJ databases">
        <authorList>
            <consortium name="AG Swart"/>
            <person name="Singh M."/>
            <person name="Singh A."/>
            <person name="Seah K."/>
            <person name="Emmerich C."/>
        </authorList>
    </citation>
    <scope>NUCLEOTIDE SEQUENCE</scope>
    <source>
        <strain evidence="2">ATCC30299</strain>
    </source>
</reference>
<feature type="chain" id="PRO_5043942003" description="Dickkopf N-terminal cysteine-rich domain-containing protein" evidence="1">
    <location>
        <begin position="20"/>
        <end position="349"/>
    </location>
</feature>
<evidence type="ECO:0000313" key="3">
    <source>
        <dbReference type="Proteomes" id="UP001162131"/>
    </source>
</evidence>
<evidence type="ECO:0000313" key="2">
    <source>
        <dbReference type="EMBL" id="CAG9316760.1"/>
    </source>
</evidence>
<evidence type="ECO:0008006" key="4">
    <source>
        <dbReference type="Google" id="ProtNLM"/>
    </source>
</evidence>
<comment type="caution">
    <text evidence="2">The sequence shown here is derived from an EMBL/GenBank/DDBJ whole genome shotgun (WGS) entry which is preliminary data.</text>
</comment>
<evidence type="ECO:0000256" key="1">
    <source>
        <dbReference type="SAM" id="SignalP"/>
    </source>
</evidence>